<evidence type="ECO:0000256" key="2">
    <source>
        <dbReference type="SAM" id="Coils"/>
    </source>
</evidence>
<dbReference type="CDD" id="cd12797">
    <property type="entry name" value="M23_peptidase"/>
    <property type="match status" value="1"/>
</dbReference>
<proteinExistence type="predicted"/>
<dbReference type="AlphaFoldDB" id="H0UNM2"/>
<evidence type="ECO:0000313" key="5">
    <source>
        <dbReference type="EMBL" id="EHM10437.1"/>
    </source>
</evidence>
<sequence length="400" mass="45559">MGFKRFFLAFSLLAVLCERSYAAGASDLERRLKQEEKRLNQVQSQISYHQRKVKEMEGKERDVISEIETLAQQIAVTEQRISVLSLQREKVKERMRQLVSEIRNTSTRIDYVKELLKARLVAIYKYGGIAEFNLLLSAPGAMDALSTSYLLGRIADQDQRLIRELSDRKTRLSMAHRELAEQRALLEKQNQDLQDNKYRLKVASDRRNDLLKRVRSEKSLHLAELQEYQRMEQAINSTITRLMEEKRRRLAEARARAAQIKASAPKEVIYYKGGRLAWPVVGQIRSSFGVRVHPVFRTRIMHTGIDISGNHGDPVRAAENGEVLYAGWLRGYGQVIILDHGGDITTVYAHLSKIEVNEGEKVGRGEVIGRVGSTGIATGPHLHFEVRVNGKATNPRGYLQ</sequence>
<gene>
    <name evidence="5" type="ORF">TheveDRAFT_1317</name>
</gene>
<dbReference type="InterPro" id="IPR011055">
    <property type="entry name" value="Dup_hybrid_motif"/>
</dbReference>
<dbReference type="EMBL" id="CM001377">
    <property type="protein sequence ID" value="EHM10437.1"/>
    <property type="molecule type" value="Genomic_DNA"/>
</dbReference>
<reference evidence="5 6" key="1">
    <citation type="submission" date="2011-10" db="EMBL/GenBank/DDBJ databases">
        <title>The Noncontiguous Finished genome of Thermanaerovibrio velox DSM 12556.</title>
        <authorList>
            <consortium name="US DOE Joint Genome Institute (JGI-PGF)"/>
            <person name="Lucas S."/>
            <person name="Copeland A."/>
            <person name="Lapidus A."/>
            <person name="Glavina del Rio T."/>
            <person name="Dalin E."/>
            <person name="Tice H."/>
            <person name="Bruce D."/>
            <person name="Goodwin L."/>
            <person name="Pitluck S."/>
            <person name="Peters L."/>
            <person name="Mikhailova N."/>
            <person name="Teshima H."/>
            <person name="Kyrpides N."/>
            <person name="Mavromatis K."/>
            <person name="Ivanova N."/>
            <person name="Markowitz V."/>
            <person name="Cheng J.-F."/>
            <person name="Hugenholtz P."/>
            <person name="Woyke T."/>
            <person name="Wu D."/>
            <person name="Spring S."/>
            <person name="Brambilla E.-M."/>
            <person name="Klenk H.-P."/>
            <person name="Eisen J.A."/>
        </authorList>
    </citation>
    <scope>NUCLEOTIDE SEQUENCE [LARGE SCALE GENOMIC DNA]</scope>
    <source>
        <strain evidence="5 6">DSM 12556</strain>
    </source>
</reference>
<dbReference type="RefSeq" id="WP_006583931.1">
    <property type="nucleotide sequence ID" value="NZ_CM001377.1"/>
</dbReference>
<feature type="coiled-coil region" evidence="2">
    <location>
        <begin position="25"/>
        <end position="108"/>
    </location>
</feature>
<feature type="coiled-coil region" evidence="2">
    <location>
        <begin position="162"/>
        <end position="263"/>
    </location>
</feature>
<feature type="chain" id="PRO_5003542024" evidence="3">
    <location>
        <begin position="23"/>
        <end position="400"/>
    </location>
</feature>
<evidence type="ECO:0000256" key="1">
    <source>
        <dbReference type="ARBA" id="ARBA00022729"/>
    </source>
</evidence>
<dbReference type="HOGENOM" id="CLU_029425_4_3_0"/>
<keyword evidence="2" id="KW-0175">Coiled coil</keyword>
<dbReference type="InterPro" id="IPR050570">
    <property type="entry name" value="Cell_wall_metabolism_enzyme"/>
</dbReference>
<feature type="domain" description="M23ase beta-sheet core" evidence="4">
    <location>
        <begin position="301"/>
        <end position="395"/>
    </location>
</feature>
<dbReference type="PANTHER" id="PTHR21666:SF289">
    <property type="entry name" value="L-ALA--D-GLU ENDOPEPTIDASE"/>
    <property type="match status" value="1"/>
</dbReference>
<organism evidence="5 6">
    <name type="scientific">Thermanaerovibrio velox DSM 12556</name>
    <dbReference type="NCBI Taxonomy" id="926567"/>
    <lineage>
        <taxon>Bacteria</taxon>
        <taxon>Thermotogati</taxon>
        <taxon>Synergistota</taxon>
        <taxon>Synergistia</taxon>
        <taxon>Synergistales</taxon>
        <taxon>Synergistaceae</taxon>
        <taxon>Thermanaerovibrio</taxon>
    </lineage>
</organism>
<accession>H0UNM2</accession>
<protein>
    <submittedName>
        <fullName evidence="5">Membrane-bound metallopeptidase</fullName>
    </submittedName>
</protein>
<dbReference type="STRING" id="926567.TheveDRAFT_1317"/>
<keyword evidence="1 3" id="KW-0732">Signal</keyword>
<dbReference type="Proteomes" id="UP000005730">
    <property type="component" value="Chromosome"/>
</dbReference>
<evidence type="ECO:0000259" key="4">
    <source>
        <dbReference type="Pfam" id="PF01551"/>
    </source>
</evidence>
<keyword evidence="6" id="KW-1185">Reference proteome</keyword>
<name>H0UNM2_9BACT</name>
<evidence type="ECO:0000313" key="6">
    <source>
        <dbReference type="Proteomes" id="UP000005730"/>
    </source>
</evidence>
<dbReference type="eggNOG" id="COG4942">
    <property type="taxonomic scope" value="Bacteria"/>
</dbReference>
<dbReference type="SUPFAM" id="SSF51261">
    <property type="entry name" value="Duplicated hybrid motif"/>
    <property type="match status" value="1"/>
</dbReference>
<evidence type="ECO:0000256" key="3">
    <source>
        <dbReference type="SAM" id="SignalP"/>
    </source>
</evidence>
<dbReference type="PANTHER" id="PTHR21666">
    <property type="entry name" value="PEPTIDASE-RELATED"/>
    <property type="match status" value="1"/>
</dbReference>
<dbReference type="InterPro" id="IPR016047">
    <property type="entry name" value="M23ase_b-sheet_dom"/>
</dbReference>
<dbReference type="Pfam" id="PF01551">
    <property type="entry name" value="Peptidase_M23"/>
    <property type="match status" value="1"/>
</dbReference>
<dbReference type="Gene3D" id="2.70.70.10">
    <property type="entry name" value="Glucose Permease (Domain IIA)"/>
    <property type="match status" value="1"/>
</dbReference>
<dbReference type="GO" id="GO:0004222">
    <property type="term" value="F:metalloendopeptidase activity"/>
    <property type="evidence" value="ECO:0007669"/>
    <property type="project" value="TreeGrafter"/>
</dbReference>
<dbReference type="Gene3D" id="6.10.250.3150">
    <property type="match status" value="1"/>
</dbReference>
<dbReference type="FunFam" id="2.70.70.10:FF:000006">
    <property type="entry name" value="M23 family peptidase"/>
    <property type="match status" value="1"/>
</dbReference>
<feature type="signal peptide" evidence="3">
    <location>
        <begin position="1"/>
        <end position="22"/>
    </location>
</feature>